<dbReference type="GO" id="GO:0006631">
    <property type="term" value="P:fatty acid metabolic process"/>
    <property type="evidence" value="ECO:0007669"/>
    <property type="project" value="TreeGrafter"/>
</dbReference>
<comment type="caution">
    <text evidence="3">The sequence shown here is derived from an EMBL/GenBank/DDBJ whole genome shotgun (WGS) entry which is preliminary data.</text>
</comment>
<evidence type="ECO:0000313" key="4">
    <source>
        <dbReference type="Proteomes" id="UP000078486"/>
    </source>
</evidence>
<evidence type="ECO:0000259" key="2">
    <source>
        <dbReference type="Pfam" id="PF00501"/>
    </source>
</evidence>
<sequence>MSETVLHCWRALVRAHPEATALIDGADGRTWTRAALGEAASGWLRALPAETRAALVRRRVIMAEPNGARWFHVFLGLLEAGAIPAPADARETPAALRAAAAACSAAWLWHEGALENIPLSPPPPRARRRDLCLIKLTSGSTGTPKALVFTHAQMLADGRQLAAAMDIRPADLNLAVIPLGHSYGLGNLVMPLLAQGTPALCAASPLPRALAADCERWRPTIFPAVPTLLRALAQTDIAPAALAGLRAIISAGAPLAPEIAAAFAQKFSRGIHAFYGTSETGGIAYDRTGRAALTAGNVGTPVNGVTLRWRRDGRFAVAGAAVHGRGVCSPPDRAETNARGELILLGRAGRFAKIAGRRVNLAEVENALRALPGVTDAFVAEHPSRPDALAAAVEIHGSADIPVRDAAGRNARAPEPRPATLRAALGPRLAAWKIPARILVLKDFPVTARGKTDRRRLTALLAATPR</sequence>
<feature type="domain" description="AMP-dependent synthetase/ligase" evidence="2">
    <location>
        <begin position="121"/>
        <end position="307"/>
    </location>
</feature>
<dbReference type="OrthoDB" id="180474at2"/>
<dbReference type="PROSITE" id="PS00455">
    <property type="entry name" value="AMP_BINDING"/>
    <property type="match status" value="1"/>
</dbReference>
<dbReference type="Gene3D" id="3.40.50.12780">
    <property type="entry name" value="N-terminal domain of ligase-like"/>
    <property type="match status" value="1"/>
</dbReference>
<dbReference type="RefSeq" id="WP_068768516.1">
    <property type="nucleotide sequence ID" value="NZ_CP109796.1"/>
</dbReference>
<dbReference type="InterPro" id="IPR020845">
    <property type="entry name" value="AMP-binding_CS"/>
</dbReference>
<evidence type="ECO:0000256" key="1">
    <source>
        <dbReference type="ARBA" id="ARBA00006432"/>
    </source>
</evidence>
<dbReference type="SUPFAM" id="SSF56801">
    <property type="entry name" value="Acetyl-CoA synthetase-like"/>
    <property type="match status" value="1"/>
</dbReference>
<name>A0A178IQI0_9BACT</name>
<comment type="similarity">
    <text evidence="1">Belongs to the ATP-dependent AMP-binding enzyme family.</text>
</comment>
<organism evidence="3 4">
    <name type="scientific">Termitidicoccus mucosus</name>
    <dbReference type="NCBI Taxonomy" id="1184151"/>
    <lineage>
        <taxon>Bacteria</taxon>
        <taxon>Pseudomonadati</taxon>
        <taxon>Verrucomicrobiota</taxon>
        <taxon>Opitutia</taxon>
        <taxon>Opitutales</taxon>
        <taxon>Opitutaceae</taxon>
        <taxon>Termitidicoccus</taxon>
    </lineage>
</organism>
<keyword evidence="4" id="KW-1185">Reference proteome</keyword>
<dbReference type="PANTHER" id="PTHR43201:SF8">
    <property type="entry name" value="ACYL-COA SYNTHETASE FAMILY MEMBER 3"/>
    <property type="match status" value="1"/>
</dbReference>
<dbReference type="Gene3D" id="3.30.300.30">
    <property type="match status" value="1"/>
</dbReference>
<dbReference type="Proteomes" id="UP000078486">
    <property type="component" value="Unassembled WGS sequence"/>
</dbReference>
<dbReference type="EMBL" id="LRRQ01000015">
    <property type="protein sequence ID" value="OAM91747.1"/>
    <property type="molecule type" value="Genomic_DNA"/>
</dbReference>
<dbReference type="Pfam" id="PF00501">
    <property type="entry name" value="AMP-binding"/>
    <property type="match status" value="1"/>
</dbReference>
<dbReference type="InterPro" id="IPR045851">
    <property type="entry name" value="AMP-bd_C_sf"/>
</dbReference>
<dbReference type="GO" id="GO:0031956">
    <property type="term" value="F:medium-chain fatty acid-CoA ligase activity"/>
    <property type="evidence" value="ECO:0007669"/>
    <property type="project" value="TreeGrafter"/>
</dbReference>
<gene>
    <name evidence="3" type="ORF">AW736_01525</name>
</gene>
<dbReference type="PANTHER" id="PTHR43201">
    <property type="entry name" value="ACYL-COA SYNTHETASE"/>
    <property type="match status" value="1"/>
</dbReference>
<dbReference type="STRING" id="1184151.AW736_01525"/>
<protein>
    <recommendedName>
        <fullName evidence="2">AMP-dependent synthetase/ligase domain-containing protein</fullName>
    </recommendedName>
</protein>
<accession>A0A178IQI0</accession>
<dbReference type="InterPro" id="IPR000873">
    <property type="entry name" value="AMP-dep_synth/lig_dom"/>
</dbReference>
<dbReference type="CDD" id="cd04433">
    <property type="entry name" value="AFD_class_I"/>
    <property type="match status" value="1"/>
</dbReference>
<dbReference type="InterPro" id="IPR042099">
    <property type="entry name" value="ANL_N_sf"/>
</dbReference>
<evidence type="ECO:0000313" key="3">
    <source>
        <dbReference type="EMBL" id="OAM91747.1"/>
    </source>
</evidence>
<proteinExistence type="inferred from homology"/>
<reference evidence="3 4" key="1">
    <citation type="submission" date="2016-01" db="EMBL/GenBank/DDBJ databases">
        <title>High potential of lignocellulose degradation of a new Verrucomicrobia species.</title>
        <authorList>
            <person name="Wang Y."/>
            <person name="Shi Y."/>
            <person name="Qiu Z."/>
            <person name="Liu S."/>
            <person name="Yang H."/>
        </authorList>
    </citation>
    <scope>NUCLEOTIDE SEQUENCE [LARGE SCALE GENOMIC DNA]</scope>
    <source>
        <strain evidence="3 4">TSB47</strain>
    </source>
</reference>
<dbReference type="AlphaFoldDB" id="A0A178IQI0"/>